<feature type="compositionally biased region" description="Pro residues" evidence="1">
    <location>
        <begin position="58"/>
        <end position="69"/>
    </location>
</feature>
<evidence type="ECO:0000313" key="3">
    <source>
        <dbReference type="Proteomes" id="UP001152622"/>
    </source>
</evidence>
<feature type="compositionally biased region" description="Polar residues" evidence="1">
    <location>
        <begin position="190"/>
        <end position="203"/>
    </location>
</feature>
<feature type="region of interest" description="Disordered" evidence="1">
    <location>
        <begin position="52"/>
        <end position="125"/>
    </location>
</feature>
<proteinExistence type="predicted"/>
<feature type="compositionally biased region" description="Basic and acidic residues" evidence="1">
    <location>
        <begin position="84"/>
        <end position="102"/>
    </location>
</feature>
<evidence type="ECO:0000313" key="2">
    <source>
        <dbReference type="EMBL" id="KAJ8359060.1"/>
    </source>
</evidence>
<accession>A0A9Q1FI40</accession>
<protein>
    <submittedName>
        <fullName evidence="2">Uncharacterized protein</fullName>
    </submittedName>
</protein>
<dbReference type="Proteomes" id="UP001152622">
    <property type="component" value="Chromosome 5"/>
</dbReference>
<reference evidence="2" key="1">
    <citation type="journal article" date="2023" name="Science">
        <title>Genome structures resolve the early diversification of teleost fishes.</title>
        <authorList>
            <person name="Parey E."/>
            <person name="Louis A."/>
            <person name="Montfort J."/>
            <person name="Bouchez O."/>
            <person name="Roques C."/>
            <person name="Iampietro C."/>
            <person name="Lluch J."/>
            <person name="Castinel A."/>
            <person name="Donnadieu C."/>
            <person name="Desvignes T."/>
            <person name="Floi Bucao C."/>
            <person name="Jouanno E."/>
            <person name="Wen M."/>
            <person name="Mejri S."/>
            <person name="Dirks R."/>
            <person name="Jansen H."/>
            <person name="Henkel C."/>
            <person name="Chen W.J."/>
            <person name="Zahm M."/>
            <person name="Cabau C."/>
            <person name="Klopp C."/>
            <person name="Thompson A.W."/>
            <person name="Robinson-Rechavi M."/>
            <person name="Braasch I."/>
            <person name="Lecointre G."/>
            <person name="Bobe J."/>
            <person name="Postlethwait J.H."/>
            <person name="Berthelot C."/>
            <person name="Roest Crollius H."/>
            <person name="Guiguen Y."/>
        </authorList>
    </citation>
    <scope>NUCLEOTIDE SEQUENCE</scope>
    <source>
        <strain evidence="2">WJC10195</strain>
    </source>
</reference>
<sequence>MDPADPTQVRIALEQQGAMLGRHQAHLDTVTQHLQTLSSCVAELTSALRTSAPGIVPQQPPVQTPPGFQPTPTREPRLPPPEKYAAKKDACTCEQEGEHSEELFQGSDGENEMPPLEGESDETGLMNQEIPKETAARREKQQIAGTIGSSLDEMLLTGSLSKGGNIELGVSQVPGPSKARVNTPKMDKAVSSTKDVSAGNSSRSNEDQRVESAQEAEVPDASTNTMDITVAGEVPESLERDNLSDAGDEMSMTNAQVLAARKRVVDIGRVGRGRARGYKVKQIIK</sequence>
<keyword evidence="3" id="KW-1185">Reference proteome</keyword>
<dbReference type="EMBL" id="JAINUF010000005">
    <property type="protein sequence ID" value="KAJ8359060.1"/>
    <property type="molecule type" value="Genomic_DNA"/>
</dbReference>
<dbReference type="AlphaFoldDB" id="A0A9Q1FI40"/>
<organism evidence="2 3">
    <name type="scientific">Synaphobranchus kaupii</name>
    <name type="common">Kaup's arrowtooth eel</name>
    <dbReference type="NCBI Taxonomy" id="118154"/>
    <lineage>
        <taxon>Eukaryota</taxon>
        <taxon>Metazoa</taxon>
        <taxon>Chordata</taxon>
        <taxon>Craniata</taxon>
        <taxon>Vertebrata</taxon>
        <taxon>Euteleostomi</taxon>
        <taxon>Actinopterygii</taxon>
        <taxon>Neopterygii</taxon>
        <taxon>Teleostei</taxon>
        <taxon>Anguilliformes</taxon>
        <taxon>Synaphobranchidae</taxon>
        <taxon>Synaphobranchus</taxon>
    </lineage>
</organism>
<comment type="caution">
    <text evidence="2">The sequence shown here is derived from an EMBL/GenBank/DDBJ whole genome shotgun (WGS) entry which is preliminary data.</text>
</comment>
<gene>
    <name evidence="2" type="ORF">SKAU_G00155850</name>
</gene>
<feature type="region of interest" description="Disordered" evidence="1">
    <location>
        <begin position="164"/>
        <end position="250"/>
    </location>
</feature>
<name>A0A9Q1FI40_SYNKA</name>
<evidence type="ECO:0000256" key="1">
    <source>
        <dbReference type="SAM" id="MobiDB-lite"/>
    </source>
</evidence>